<feature type="transmembrane region" description="Helical" evidence="6">
    <location>
        <begin position="269"/>
        <end position="289"/>
    </location>
</feature>
<feature type="transmembrane region" description="Helical" evidence="6">
    <location>
        <begin position="46"/>
        <end position="66"/>
    </location>
</feature>
<dbReference type="PANTHER" id="PTHR32196">
    <property type="entry name" value="ABC TRANSPORTER PERMEASE PROTEIN YPHD-RELATED-RELATED"/>
    <property type="match status" value="1"/>
</dbReference>
<feature type="transmembrane region" description="Helical" evidence="6">
    <location>
        <begin position="647"/>
        <end position="665"/>
    </location>
</feature>
<organism evidence="7 8">
    <name type="scientific">Mesorhizobium shangrilense</name>
    <dbReference type="NCBI Taxonomy" id="460060"/>
    <lineage>
        <taxon>Bacteria</taxon>
        <taxon>Pseudomonadati</taxon>
        <taxon>Pseudomonadota</taxon>
        <taxon>Alphaproteobacteria</taxon>
        <taxon>Hyphomicrobiales</taxon>
        <taxon>Phyllobacteriaceae</taxon>
        <taxon>Mesorhizobium</taxon>
    </lineage>
</organism>
<proteinExistence type="predicted"/>
<feature type="transmembrane region" description="Helical" evidence="6">
    <location>
        <begin position="595"/>
        <end position="616"/>
    </location>
</feature>
<feature type="transmembrane region" description="Helical" evidence="6">
    <location>
        <begin position="525"/>
        <end position="548"/>
    </location>
</feature>
<dbReference type="InterPro" id="IPR001851">
    <property type="entry name" value="ABC_transp_permease"/>
</dbReference>
<dbReference type="CDD" id="cd06579">
    <property type="entry name" value="TM_PBP1_transp_AraH_like"/>
    <property type="match status" value="2"/>
</dbReference>
<dbReference type="PANTHER" id="PTHR32196:SF72">
    <property type="entry name" value="RIBOSE IMPORT PERMEASE PROTEIN RBSC"/>
    <property type="match status" value="1"/>
</dbReference>
<comment type="caution">
    <text evidence="7">The sequence shown here is derived from an EMBL/GenBank/DDBJ whole genome shotgun (WGS) entry which is preliminary data.</text>
</comment>
<dbReference type="Pfam" id="PF02653">
    <property type="entry name" value="BPD_transp_2"/>
    <property type="match status" value="2"/>
</dbReference>
<dbReference type="RefSeq" id="WP_354461169.1">
    <property type="nucleotide sequence ID" value="NZ_JBEWSZ010000001.1"/>
</dbReference>
<keyword evidence="8" id="KW-1185">Reference proteome</keyword>
<evidence type="ECO:0000256" key="4">
    <source>
        <dbReference type="ARBA" id="ARBA00022989"/>
    </source>
</evidence>
<keyword evidence="4 6" id="KW-1133">Transmembrane helix</keyword>
<feature type="transmembrane region" description="Helical" evidence="6">
    <location>
        <begin position="73"/>
        <end position="89"/>
    </location>
</feature>
<feature type="transmembrane region" description="Helical" evidence="6">
    <location>
        <begin position="459"/>
        <end position="481"/>
    </location>
</feature>
<feature type="transmembrane region" description="Helical" evidence="6">
    <location>
        <begin position="215"/>
        <end position="236"/>
    </location>
</feature>
<sequence>MTAVAVRRFVSRQQNLLVPIVFCILVFLWQQTLLFEPFSYFEWSSIVTNAGPLAFAAMGLTIVFILRGLDMSCGAVVALVNVVVVLNATDSFTGQVLLCIGGIAVGAIAGALNGYLVAVLRIQSVVATLATMFMIMGLNLLLMPSPGGTVPSGLVSVFTGDLIVNTVPGSAAVILAGLLVWFFAKSSRFGTALYATGSDEAAAFANGIHTQRTKFMGYVLAGAFYGVAGIFLAALTNTGDPLIGSGMLLRIFTAAVLGGVALGGGKGDCVGAVFAATSLMIISSALLNLGVVSDWTSIVEAGLLIAAVIGGSIGQRHSLYSSLSELVSRSPRVARGRSVTISPSRPIPELQTGGLRSWLRRNEVDVRCWLPPWVLLALVYASLLIVVGASSFSLNYLNSLLVLTVFLAVLAIGQGAVLMTGGLDLSVPYTLTFTGVFVATMTNGSDVVALWAIPAAIGIGALVGLFNGLLISVLGIPAIIVTLAMNGVMQSAGLLYSGGFAQGQAPGIAVSLFEGRVLGLAPASWLLLLLTFVATWLLNYSVFGRQIVLVGSNPRVAHLSGVAVKRSVTFVYVLSGVCAALAGVLLLGFSRHATLNMGAPFLLPSIAAVLIGGTLASGGRGHYFGILGGCLMLVALGTLVTGANLPVALRDIIFGAVMLVAVVIGRGRS</sequence>
<feature type="transmembrane region" description="Helical" evidence="6">
    <location>
        <begin position="16"/>
        <end position="34"/>
    </location>
</feature>
<protein>
    <submittedName>
        <fullName evidence="7">ABC transporter permease</fullName>
    </submittedName>
</protein>
<feature type="transmembrane region" description="Helical" evidence="6">
    <location>
        <begin position="125"/>
        <end position="142"/>
    </location>
</feature>
<feature type="transmembrane region" description="Helical" evidence="6">
    <location>
        <begin position="400"/>
        <end position="419"/>
    </location>
</feature>
<evidence type="ECO:0000313" key="8">
    <source>
        <dbReference type="Proteomes" id="UP001548832"/>
    </source>
</evidence>
<keyword evidence="5 6" id="KW-0472">Membrane</keyword>
<evidence type="ECO:0000256" key="1">
    <source>
        <dbReference type="ARBA" id="ARBA00004651"/>
    </source>
</evidence>
<comment type="subcellular location">
    <subcellularLocation>
        <location evidence="1">Cell membrane</location>
        <topology evidence="1">Multi-pass membrane protein</topology>
    </subcellularLocation>
</comment>
<feature type="transmembrane region" description="Helical" evidence="6">
    <location>
        <begin position="162"/>
        <end position="184"/>
    </location>
</feature>
<accession>A0ABV2DGN1</accession>
<evidence type="ECO:0000256" key="2">
    <source>
        <dbReference type="ARBA" id="ARBA00022475"/>
    </source>
</evidence>
<evidence type="ECO:0000256" key="5">
    <source>
        <dbReference type="ARBA" id="ARBA00023136"/>
    </source>
</evidence>
<keyword evidence="3 6" id="KW-0812">Transmembrane</keyword>
<feature type="transmembrane region" description="Helical" evidence="6">
    <location>
        <begin position="242"/>
        <end position="262"/>
    </location>
</feature>
<dbReference type="EMBL" id="JBEWSZ010000001">
    <property type="protein sequence ID" value="MET2829210.1"/>
    <property type="molecule type" value="Genomic_DNA"/>
</dbReference>
<dbReference type="Proteomes" id="UP001548832">
    <property type="component" value="Unassembled WGS sequence"/>
</dbReference>
<feature type="transmembrane region" description="Helical" evidence="6">
    <location>
        <begin position="95"/>
        <end position="118"/>
    </location>
</feature>
<feature type="transmembrane region" description="Helical" evidence="6">
    <location>
        <begin position="370"/>
        <end position="394"/>
    </location>
</feature>
<gene>
    <name evidence="7" type="ORF">ABVQ20_19695</name>
</gene>
<evidence type="ECO:0000256" key="6">
    <source>
        <dbReference type="SAM" id="Phobius"/>
    </source>
</evidence>
<feature type="transmembrane region" description="Helical" evidence="6">
    <location>
        <begin position="569"/>
        <end position="589"/>
    </location>
</feature>
<evidence type="ECO:0000313" key="7">
    <source>
        <dbReference type="EMBL" id="MET2829210.1"/>
    </source>
</evidence>
<keyword evidence="2" id="KW-1003">Cell membrane</keyword>
<name>A0ABV2DGN1_9HYPH</name>
<feature type="transmembrane region" description="Helical" evidence="6">
    <location>
        <begin position="623"/>
        <end position="641"/>
    </location>
</feature>
<reference evidence="7 8" key="1">
    <citation type="submission" date="2024-06" db="EMBL/GenBank/DDBJ databases">
        <authorList>
            <person name="Kim D.-U."/>
        </authorList>
    </citation>
    <scope>NUCLEOTIDE SEQUENCE [LARGE SCALE GENOMIC DNA]</scope>
    <source>
        <strain evidence="7 8">KACC15460</strain>
    </source>
</reference>
<evidence type="ECO:0000256" key="3">
    <source>
        <dbReference type="ARBA" id="ARBA00022692"/>
    </source>
</evidence>